<dbReference type="RefSeq" id="WP_162390782.1">
    <property type="nucleotide sequence ID" value="NZ_CP045997.1"/>
</dbReference>
<proteinExistence type="predicted"/>
<evidence type="ECO:0000256" key="3">
    <source>
        <dbReference type="ARBA" id="ARBA00023163"/>
    </source>
</evidence>
<dbReference type="CDD" id="cd06976">
    <property type="entry name" value="cupin_MtlR-like_N"/>
    <property type="match status" value="1"/>
</dbReference>
<evidence type="ECO:0000259" key="4">
    <source>
        <dbReference type="PROSITE" id="PS01124"/>
    </source>
</evidence>
<dbReference type="Proteomes" id="UP000464577">
    <property type="component" value="Chromosome"/>
</dbReference>
<keyword evidence="3" id="KW-0804">Transcription</keyword>
<dbReference type="PANTHER" id="PTHR43280:SF2">
    <property type="entry name" value="HTH-TYPE TRANSCRIPTIONAL REGULATOR EXSA"/>
    <property type="match status" value="1"/>
</dbReference>
<dbReference type="EMBL" id="CP045997">
    <property type="protein sequence ID" value="QHW00391.1"/>
    <property type="molecule type" value="Genomic_DNA"/>
</dbReference>
<dbReference type="Gene3D" id="2.60.120.10">
    <property type="entry name" value="Jelly Rolls"/>
    <property type="match status" value="1"/>
</dbReference>
<dbReference type="KEGG" id="senf:GJR95_37570"/>
<dbReference type="InterPro" id="IPR009057">
    <property type="entry name" value="Homeodomain-like_sf"/>
</dbReference>
<keyword evidence="2" id="KW-0238">DNA-binding</keyword>
<evidence type="ECO:0000256" key="2">
    <source>
        <dbReference type="ARBA" id="ARBA00023125"/>
    </source>
</evidence>
<dbReference type="InterPro" id="IPR011051">
    <property type="entry name" value="RmlC_Cupin_sf"/>
</dbReference>
<evidence type="ECO:0000256" key="1">
    <source>
        <dbReference type="ARBA" id="ARBA00023015"/>
    </source>
</evidence>
<reference evidence="5 6" key="1">
    <citation type="submission" date="2019-11" db="EMBL/GenBank/DDBJ databases">
        <title>Spirosoma endbachense sp. nov., isolated from a natural salt meadow.</title>
        <authorList>
            <person name="Rojas J."/>
            <person name="Ambika Manirajan B."/>
            <person name="Ratering S."/>
            <person name="Suarez C."/>
            <person name="Geissler-Plaum R."/>
            <person name="Schnell S."/>
        </authorList>
    </citation>
    <scope>NUCLEOTIDE SEQUENCE [LARGE SCALE GENOMIC DNA]</scope>
    <source>
        <strain evidence="5 6">I-24</strain>
    </source>
</reference>
<feature type="domain" description="HTH araC/xylS-type" evidence="4">
    <location>
        <begin position="189"/>
        <end position="287"/>
    </location>
</feature>
<dbReference type="InterPro" id="IPR018060">
    <property type="entry name" value="HTH_AraC"/>
</dbReference>
<dbReference type="SUPFAM" id="SSF51182">
    <property type="entry name" value="RmlC-like cupins"/>
    <property type="match status" value="1"/>
</dbReference>
<name>A0A6P1W907_9BACT</name>
<dbReference type="PANTHER" id="PTHR43280">
    <property type="entry name" value="ARAC-FAMILY TRANSCRIPTIONAL REGULATOR"/>
    <property type="match status" value="1"/>
</dbReference>
<keyword evidence="1" id="KW-0805">Transcription regulation</keyword>
<dbReference type="AlphaFoldDB" id="A0A6P1W907"/>
<sequence>MRPNLLTVPQNESRSFDLRHERLPYFTNPWHFHPELELNFVVSSAGTRFIGHSVDRFDGGEIVLLGKNLPHYWRNEAIYYQKTEAPPVAEAIVVRFNEGFLGNDFFDRSETRLIQHLFEKASGGFKLKEPLFSKIAAQLVELTEKQGFPQLMALLSILYEMGVHTDSCEPISPGYVASHSLVKQNLRLSNVISYLMEHFTSPVSLEEVAQLANMNEAAFCRYFKGQTGKTLTQYLSDLRIRYACELLSKGEDSVTQVCYQAGFENVSHFIQAFKKQRHQTPFEFRKQANR</sequence>
<dbReference type="Gene3D" id="1.10.10.60">
    <property type="entry name" value="Homeodomain-like"/>
    <property type="match status" value="2"/>
</dbReference>
<evidence type="ECO:0000313" key="6">
    <source>
        <dbReference type="Proteomes" id="UP000464577"/>
    </source>
</evidence>
<organism evidence="5 6">
    <name type="scientific">Spirosoma endbachense</name>
    <dbReference type="NCBI Taxonomy" id="2666025"/>
    <lineage>
        <taxon>Bacteria</taxon>
        <taxon>Pseudomonadati</taxon>
        <taxon>Bacteroidota</taxon>
        <taxon>Cytophagia</taxon>
        <taxon>Cytophagales</taxon>
        <taxon>Cytophagaceae</taxon>
        <taxon>Spirosoma</taxon>
    </lineage>
</organism>
<dbReference type="InterPro" id="IPR014710">
    <property type="entry name" value="RmlC-like_jellyroll"/>
</dbReference>
<protein>
    <submittedName>
        <fullName evidence="5">Helix-turn-helix domain-containing protein</fullName>
    </submittedName>
</protein>
<gene>
    <name evidence="5" type="ORF">GJR95_37570</name>
</gene>
<dbReference type="Pfam" id="PF12833">
    <property type="entry name" value="HTH_18"/>
    <property type="match status" value="1"/>
</dbReference>
<dbReference type="SUPFAM" id="SSF46689">
    <property type="entry name" value="Homeodomain-like"/>
    <property type="match status" value="2"/>
</dbReference>
<dbReference type="SMART" id="SM00342">
    <property type="entry name" value="HTH_ARAC"/>
    <property type="match status" value="1"/>
</dbReference>
<accession>A0A6P1W907</accession>
<evidence type="ECO:0000313" key="5">
    <source>
        <dbReference type="EMBL" id="QHW00391.1"/>
    </source>
</evidence>
<dbReference type="PROSITE" id="PS01124">
    <property type="entry name" value="HTH_ARAC_FAMILY_2"/>
    <property type="match status" value="1"/>
</dbReference>
<dbReference type="GO" id="GO:0043565">
    <property type="term" value="F:sequence-specific DNA binding"/>
    <property type="evidence" value="ECO:0007669"/>
    <property type="project" value="InterPro"/>
</dbReference>
<keyword evidence="6" id="KW-1185">Reference proteome</keyword>
<dbReference type="GO" id="GO:0003700">
    <property type="term" value="F:DNA-binding transcription factor activity"/>
    <property type="evidence" value="ECO:0007669"/>
    <property type="project" value="InterPro"/>
</dbReference>